<evidence type="ECO:0000313" key="7">
    <source>
        <dbReference type="EMBL" id="CAG5080747.1"/>
    </source>
</evidence>
<dbReference type="EMBL" id="OU015568">
    <property type="protein sequence ID" value="CAG5080747.1"/>
    <property type="molecule type" value="Genomic_DNA"/>
</dbReference>
<sequence length="712" mass="81438">MKLSQNLFLAGSARALIDAVPLTGDCVVDEATMKEIGVNFDCQGSRKKRRDEALDQSVSISLGSDGFVYITGCIAESPELDVMHCVLEMRTNFEYTPHLSYLNVNDDYYYVFYEDWNKTDKLYTFKFQHKDGFEDSILVSHVPKDEEARNEVVSSCMLLSENDYAWGGSSFSQRMDGGVHTNPEMGPVPFVPRDTFLIPFVGNGGLIEPYWIGQSKMGSWSVLVDHRSPIPLSSSVRPGENGIKTELCIFSDYQDSEFDKRSSEPILPLEYYVTLGADARSVQRSFQKTVNKPTELPERSIIYNPIFSSWAIYKKTINQEKLEEFLDEITSNGYTASNVEIDDGYEIAYGDHDFDPSKFSDISGWIEKVHEAGSNVTLWVTPFINPPSENFETVSEMGCFVKGERENGEEFEIVPWWDGVGGMVDFTDAICANWFTNHLQEKLDKHGFDGFKFDAGETNYMASNFKTRGNVLRSVDWTRAYDKTIADNFPGISEVRSGWGNQHLAIWMRMFDKDSKWGSDNGLQTMVPHLILSSLIGYQYILPDMVGGNAYEDGFEGTYVPEEELYIRWMEVTAFMPSIQFSLSPWQYENPSTRQLCKYWTDFHHDIIAPLYEQVWEDYIAGSEILPIAPVSYLAEKTELSKEIYELTQSWIIGEKYLVAPSVTKGERMMIVYLPGRSLLWRNYFTDEIRVGGQFYTLPIGLEEVHFWERLE</sequence>
<reference evidence="7 8" key="1">
    <citation type="submission" date="2021-04" db="EMBL/GenBank/DDBJ databases">
        <authorList>
            <person name="Bliznina A."/>
        </authorList>
    </citation>
    <scope>NUCLEOTIDE SEQUENCE [LARGE SCALE GENOMIC DNA]</scope>
</reference>
<name>A0ABN7RR94_OIKDI</name>
<dbReference type="Pfam" id="PF01055">
    <property type="entry name" value="Glyco_hydro_31_2nd"/>
    <property type="match status" value="1"/>
</dbReference>
<keyword evidence="3 4" id="KW-0326">Glycosidase</keyword>
<feature type="domain" description="Glycosyl hydrolase family 31 C-terminal" evidence="6">
    <location>
        <begin position="641"/>
        <end position="699"/>
    </location>
</feature>
<dbReference type="Gene3D" id="2.60.40.1180">
    <property type="entry name" value="Golgi alpha-mannosidase II"/>
    <property type="match status" value="1"/>
</dbReference>
<dbReference type="CDD" id="cd06592">
    <property type="entry name" value="GH31_NET37"/>
    <property type="match status" value="1"/>
</dbReference>
<dbReference type="PANTHER" id="PTHR43053:SF4">
    <property type="entry name" value="MYOGENESIS-REGULATING GLYCOSIDASE"/>
    <property type="match status" value="1"/>
</dbReference>
<dbReference type="InterPro" id="IPR000322">
    <property type="entry name" value="Glyco_hydro_31_TIM"/>
</dbReference>
<evidence type="ECO:0000259" key="5">
    <source>
        <dbReference type="Pfam" id="PF01055"/>
    </source>
</evidence>
<accession>A0ABN7RR94</accession>
<dbReference type="SUPFAM" id="SSF51445">
    <property type="entry name" value="(Trans)glycosidases"/>
    <property type="match status" value="1"/>
</dbReference>
<proteinExistence type="inferred from homology"/>
<dbReference type="Pfam" id="PF21365">
    <property type="entry name" value="Glyco_hydro_31_3rd"/>
    <property type="match status" value="1"/>
</dbReference>
<comment type="similarity">
    <text evidence="1 4">Belongs to the glycosyl hydrolase 31 family.</text>
</comment>
<dbReference type="SUPFAM" id="SSF51011">
    <property type="entry name" value="Glycosyl hydrolase domain"/>
    <property type="match status" value="1"/>
</dbReference>
<evidence type="ECO:0000259" key="6">
    <source>
        <dbReference type="Pfam" id="PF21365"/>
    </source>
</evidence>
<protein>
    <submittedName>
        <fullName evidence="7">Oidioi.mRNA.OKI2018_I69.PAR.g9698.t1.cds</fullName>
    </submittedName>
</protein>
<evidence type="ECO:0000256" key="4">
    <source>
        <dbReference type="RuleBase" id="RU361185"/>
    </source>
</evidence>
<evidence type="ECO:0000313" key="8">
    <source>
        <dbReference type="Proteomes" id="UP001158576"/>
    </source>
</evidence>
<evidence type="ECO:0000256" key="3">
    <source>
        <dbReference type="ARBA" id="ARBA00023295"/>
    </source>
</evidence>
<evidence type="ECO:0000256" key="2">
    <source>
        <dbReference type="ARBA" id="ARBA00022801"/>
    </source>
</evidence>
<dbReference type="InterPro" id="IPR050985">
    <property type="entry name" value="Alpha-glycosidase_related"/>
</dbReference>
<evidence type="ECO:0000256" key="1">
    <source>
        <dbReference type="ARBA" id="ARBA00007806"/>
    </source>
</evidence>
<keyword evidence="8" id="KW-1185">Reference proteome</keyword>
<organism evidence="7 8">
    <name type="scientific">Oikopleura dioica</name>
    <name type="common">Tunicate</name>
    <dbReference type="NCBI Taxonomy" id="34765"/>
    <lineage>
        <taxon>Eukaryota</taxon>
        <taxon>Metazoa</taxon>
        <taxon>Chordata</taxon>
        <taxon>Tunicata</taxon>
        <taxon>Appendicularia</taxon>
        <taxon>Copelata</taxon>
        <taxon>Oikopleuridae</taxon>
        <taxon>Oikopleura</taxon>
    </lineage>
</organism>
<dbReference type="InterPro" id="IPR013780">
    <property type="entry name" value="Glyco_hydro_b"/>
</dbReference>
<gene>
    <name evidence="7" type="ORF">OKIOD_LOCUS1256</name>
</gene>
<dbReference type="InterPro" id="IPR017853">
    <property type="entry name" value="GH"/>
</dbReference>
<keyword evidence="2 4" id="KW-0378">Hydrolase</keyword>
<dbReference type="PANTHER" id="PTHR43053">
    <property type="entry name" value="GLYCOSIDASE FAMILY 31"/>
    <property type="match status" value="1"/>
</dbReference>
<dbReference type="Proteomes" id="UP001158576">
    <property type="component" value="Chromosome PAR"/>
</dbReference>
<dbReference type="Gene3D" id="3.20.20.80">
    <property type="entry name" value="Glycosidases"/>
    <property type="match status" value="1"/>
</dbReference>
<feature type="domain" description="Glycoside hydrolase family 31 TIM barrel" evidence="5">
    <location>
        <begin position="309"/>
        <end position="612"/>
    </location>
</feature>
<dbReference type="InterPro" id="IPR048395">
    <property type="entry name" value="Glyco_hydro_31_C"/>
</dbReference>